<dbReference type="InterPro" id="IPR001251">
    <property type="entry name" value="CRAL-TRIO_dom"/>
</dbReference>
<dbReference type="Gene3D" id="3.40.525.10">
    <property type="entry name" value="CRAL-TRIO lipid binding domain"/>
    <property type="match status" value="1"/>
</dbReference>
<dbReference type="SUPFAM" id="SSF52087">
    <property type="entry name" value="CRAL/TRIO domain"/>
    <property type="match status" value="1"/>
</dbReference>
<evidence type="ECO:0000256" key="1">
    <source>
        <dbReference type="SAM" id="SignalP"/>
    </source>
</evidence>
<dbReference type="CDD" id="cd00170">
    <property type="entry name" value="SEC14"/>
    <property type="match status" value="1"/>
</dbReference>
<keyword evidence="1" id="KW-0732">Signal</keyword>
<organism evidence="3 4">
    <name type="scientific">Toxoplasma gondii GAB2-2007-GAL-DOM2</name>
    <dbReference type="NCBI Taxonomy" id="1130820"/>
    <lineage>
        <taxon>Eukaryota</taxon>
        <taxon>Sar</taxon>
        <taxon>Alveolata</taxon>
        <taxon>Apicomplexa</taxon>
        <taxon>Conoidasida</taxon>
        <taxon>Coccidia</taxon>
        <taxon>Eucoccidiorida</taxon>
        <taxon>Eimeriorina</taxon>
        <taxon>Sarcocystidae</taxon>
        <taxon>Toxoplasma</taxon>
    </lineage>
</organism>
<dbReference type="OrthoDB" id="329445at2759"/>
<proteinExistence type="predicted"/>
<evidence type="ECO:0000313" key="3">
    <source>
        <dbReference type="EMBL" id="KFG35355.1"/>
    </source>
</evidence>
<reference evidence="3 4" key="1">
    <citation type="submission" date="2014-02" db="EMBL/GenBank/DDBJ databases">
        <authorList>
            <person name="Sibley D."/>
            <person name="Venepally P."/>
            <person name="Karamycheva S."/>
            <person name="Hadjithomas M."/>
            <person name="Khan A."/>
            <person name="Brunk B."/>
            <person name="Roos D."/>
            <person name="Caler E."/>
            <person name="Lorenzi H."/>
        </authorList>
    </citation>
    <scope>NUCLEOTIDE SEQUENCE [LARGE SCALE GENOMIC DNA]</scope>
    <source>
        <strain evidence="3 4">GAB2-2007-GAL-DOM2</strain>
    </source>
</reference>
<gene>
    <name evidence="3" type="ORF">TGDOM2_254890</name>
</gene>
<dbReference type="AlphaFoldDB" id="A0A086JT87"/>
<evidence type="ECO:0000313" key="4">
    <source>
        <dbReference type="Proteomes" id="UP000028837"/>
    </source>
</evidence>
<protein>
    <submittedName>
        <fullName evidence="3">CRAL/TRIO domain protein</fullName>
    </submittedName>
</protein>
<sequence>MAARSLRVRRLCLFILAICVLRAAETVVATNDNHIGEESSEILEWHGGKVTAREMWTAAFGPDGNAEMQATLRYSLPPRPDVTKVKPEVYEIAKNPPNDIFELASAVPFTFFLPDKDGSYVVFIQLDKMDMDTLKGVSTEHIVDFIRYIGCVYFGAIDGRPDSRIKVVLDCGELQFSSLWFLGGLSTINVIARALDNLQNLLGERTSDIVIINTSAVLQAMLETVKALMPSNMHLLVLGGPEEYVPQLQELIGKESLPQEYGGTALAAIGESPMALAMEQQIQVFMESRDGGSIMQNETQ</sequence>
<name>A0A086JT87_TOXGO</name>
<feature type="chain" id="PRO_5001808546" evidence="1">
    <location>
        <begin position="30"/>
        <end position="300"/>
    </location>
</feature>
<dbReference type="InterPro" id="IPR036865">
    <property type="entry name" value="CRAL-TRIO_dom_sf"/>
</dbReference>
<dbReference type="Proteomes" id="UP000028837">
    <property type="component" value="Unassembled WGS sequence"/>
</dbReference>
<dbReference type="EMBL" id="AHZU02001174">
    <property type="protein sequence ID" value="KFG35355.1"/>
    <property type="molecule type" value="Genomic_DNA"/>
</dbReference>
<dbReference type="Pfam" id="PF00650">
    <property type="entry name" value="CRAL_TRIO"/>
    <property type="match status" value="1"/>
</dbReference>
<accession>A0A086JT87</accession>
<feature type="domain" description="CRAL-TRIO" evidence="2">
    <location>
        <begin position="99"/>
        <end position="269"/>
    </location>
</feature>
<evidence type="ECO:0000259" key="2">
    <source>
        <dbReference type="PROSITE" id="PS50191"/>
    </source>
</evidence>
<feature type="signal peptide" evidence="1">
    <location>
        <begin position="1"/>
        <end position="29"/>
    </location>
</feature>
<dbReference type="PROSITE" id="PS50191">
    <property type="entry name" value="CRAL_TRIO"/>
    <property type="match status" value="1"/>
</dbReference>
<comment type="caution">
    <text evidence="3">The sequence shown here is derived from an EMBL/GenBank/DDBJ whole genome shotgun (WGS) entry which is preliminary data.</text>
</comment>
<dbReference type="VEuPathDB" id="ToxoDB:TGDOM2_254890"/>